<reference evidence="2" key="1">
    <citation type="journal article" date="2021" name="Nat. Commun.">
        <title>Genetic determinants of endophytism in the Arabidopsis root mycobiome.</title>
        <authorList>
            <person name="Mesny F."/>
            <person name="Miyauchi S."/>
            <person name="Thiergart T."/>
            <person name="Pickel B."/>
            <person name="Atanasova L."/>
            <person name="Karlsson M."/>
            <person name="Huettel B."/>
            <person name="Barry K.W."/>
            <person name="Haridas S."/>
            <person name="Chen C."/>
            <person name="Bauer D."/>
            <person name="Andreopoulos W."/>
            <person name="Pangilinan J."/>
            <person name="LaButti K."/>
            <person name="Riley R."/>
            <person name="Lipzen A."/>
            <person name="Clum A."/>
            <person name="Drula E."/>
            <person name="Henrissat B."/>
            <person name="Kohler A."/>
            <person name="Grigoriev I.V."/>
            <person name="Martin F.M."/>
            <person name="Hacquard S."/>
        </authorList>
    </citation>
    <scope>NUCLEOTIDE SEQUENCE</scope>
    <source>
        <strain evidence="2">MPI-SDFR-AT-0117</strain>
    </source>
</reference>
<evidence type="ECO:0000313" key="3">
    <source>
        <dbReference type="Proteomes" id="UP000770015"/>
    </source>
</evidence>
<keyword evidence="3" id="KW-1185">Reference proteome</keyword>
<dbReference type="AlphaFoldDB" id="A0A9P8V975"/>
<feature type="region of interest" description="Disordered" evidence="1">
    <location>
        <begin position="607"/>
        <end position="641"/>
    </location>
</feature>
<gene>
    <name evidence="2" type="ORF">F5X68DRAFT_24916</name>
</gene>
<dbReference type="Proteomes" id="UP000770015">
    <property type="component" value="Unassembled WGS sequence"/>
</dbReference>
<evidence type="ECO:0000256" key="1">
    <source>
        <dbReference type="SAM" id="MobiDB-lite"/>
    </source>
</evidence>
<dbReference type="EMBL" id="JAGSXJ010000018">
    <property type="protein sequence ID" value="KAH6682282.1"/>
    <property type="molecule type" value="Genomic_DNA"/>
</dbReference>
<evidence type="ECO:0000313" key="2">
    <source>
        <dbReference type="EMBL" id="KAH6682282.1"/>
    </source>
</evidence>
<proteinExistence type="predicted"/>
<organism evidence="2 3">
    <name type="scientific">Plectosphaerella plurivora</name>
    <dbReference type="NCBI Taxonomy" id="936078"/>
    <lineage>
        <taxon>Eukaryota</taxon>
        <taxon>Fungi</taxon>
        <taxon>Dikarya</taxon>
        <taxon>Ascomycota</taxon>
        <taxon>Pezizomycotina</taxon>
        <taxon>Sordariomycetes</taxon>
        <taxon>Hypocreomycetidae</taxon>
        <taxon>Glomerellales</taxon>
        <taxon>Plectosphaerellaceae</taxon>
        <taxon>Plectosphaerella</taxon>
    </lineage>
</organism>
<sequence length="641" mass="71759">MRLPPELLEQILLECVNSGDRAACRELRLISRLFDSVLKPHVCRTVCLSFRHINRAGIRPRPRLDALDTVGTAAKVLNIDMSAVRDQSEIDLLNNIFDYKHTPCVGQDGRRRNLVRELRKCLLGSRTCDEGEYSEIVGDILRQCDNIRTLRLVLPNPIVSIACDAPTRVLTNTIKALAATAIRCLQDGIQPIHLAETLVLENITHRILYQLFRNPVDIGQHHHAFRGVKNLVLAMRNPELLEGAGQSEQRGVRAQSFWSYISLAGATLESICITCANHSPRSLPRRVATPSAQLLRVQSLASVCLPPIERPVQLPMTQPLLSVTRLELKGVTIESGGFLRYMTRVIGPSLRELYFDTVLMNICPPFAGCRAFQLWIGVPNRRPHFRAPPHDMSFNYSTDRYPEWWAAPLIRDRCPRLEIVRATDLCYVSQAPLDRPFPYPDLDTRDPSGLGRTIAQRFVEVVLGYDQPDAPPNPSAEPHPGLNFYDGGPSDTIDPVLGGRVRYWPYDPDDDSTCFGSLKPRSPGALRAEDHDLMAYRLAGGANTTSRWLRSVDGAFPNVPAATDDPAVDGWIDTCLETLFRHRHSGDPRGDHLDHYNRIEIRKIDNRWSSPTSEDEWEQGEDNAVEGVEGAANPLPEANGT</sequence>
<comment type="caution">
    <text evidence="2">The sequence shown here is derived from an EMBL/GenBank/DDBJ whole genome shotgun (WGS) entry which is preliminary data.</text>
</comment>
<feature type="compositionally biased region" description="Acidic residues" evidence="1">
    <location>
        <begin position="613"/>
        <end position="624"/>
    </location>
</feature>
<accession>A0A9P8V975</accession>
<name>A0A9P8V975_9PEZI</name>
<dbReference type="OrthoDB" id="4798537at2759"/>
<protein>
    <submittedName>
        <fullName evidence="2">Uncharacterized protein</fullName>
    </submittedName>
</protein>